<organism evidence="1 2">
    <name type="scientific">Dreissena polymorpha</name>
    <name type="common">Zebra mussel</name>
    <name type="synonym">Mytilus polymorpha</name>
    <dbReference type="NCBI Taxonomy" id="45954"/>
    <lineage>
        <taxon>Eukaryota</taxon>
        <taxon>Metazoa</taxon>
        <taxon>Spiralia</taxon>
        <taxon>Lophotrochozoa</taxon>
        <taxon>Mollusca</taxon>
        <taxon>Bivalvia</taxon>
        <taxon>Autobranchia</taxon>
        <taxon>Heteroconchia</taxon>
        <taxon>Euheterodonta</taxon>
        <taxon>Imparidentia</taxon>
        <taxon>Neoheterodontei</taxon>
        <taxon>Myida</taxon>
        <taxon>Dreissenoidea</taxon>
        <taxon>Dreissenidae</taxon>
        <taxon>Dreissena</taxon>
    </lineage>
</organism>
<dbReference type="AlphaFoldDB" id="A0A9D4SAG0"/>
<evidence type="ECO:0000313" key="2">
    <source>
        <dbReference type="Proteomes" id="UP000828390"/>
    </source>
</evidence>
<keyword evidence="2" id="KW-1185">Reference proteome</keyword>
<gene>
    <name evidence="1" type="ORF">DPMN_020695</name>
</gene>
<protein>
    <submittedName>
        <fullName evidence="1">Uncharacterized protein</fullName>
    </submittedName>
</protein>
<reference evidence="1" key="2">
    <citation type="submission" date="2020-11" db="EMBL/GenBank/DDBJ databases">
        <authorList>
            <person name="McCartney M.A."/>
            <person name="Auch B."/>
            <person name="Kono T."/>
            <person name="Mallez S."/>
            <person name="Becker A."/>
            <person name="Gohl D.M."/>
            <person name="Silverstein K.A.T."/>
            <person name="Koren S."/>
            <person name="Bechman K.B."/>
            <person name="Herman A."/>
            <person name="Abrahante J.E."/>
            <person name="Garbe J."/>
        </authorList>
    </citation>
    <scope>NUCLEOTIDE SEQUENCE</scope>
    <source>
        <strain evidence="1">Duluth1</strain>
        <tissue evidence="1">Whole animal</tissue>
    </source>
</reference>
<comment type="caution">
    <text evidence="1">The sequence shown here is derived from an EMBL/GenBank/DDBJ whole genome shotgun (WGS) entry which is preliminary data.</text>
</comment>
<proteinExistence type="predicted"/>
<evidence type="ECO:0000313" key="1">
    <source>
        <dbReference type="EMBL" id="KAH3896518.1"/>
    </source>
</evidence>
<dbReference type="EMBL" id="JAIWYP010000001">
    <property type="protein sequence ID" value="KAH3896518.1"/>
    <property type="molecule type" value="Genomic_DNA"/>
</dbReference>
<sequence length="78" mass="8652">MNLTNFVECTYRCFVDLTECRSPAGFKFAPMLDGVYGFRLLSEVGLDECRSSAGFKLAPMLDGVYGFRILSDVGLVKI</sequence>
<reference evidence="1" key="1">
    <citation type="journal article" date="2019" name="bioRxiv">
        <title>The Genome of the Zebra Mussel, Dreissena polymorpha: A Resource for Invasive Species Research.</title>
        <authorList>
            <person name="McCartney M.A."/>
            <person name="Auch B."/>
            <person name="Kono T."/>
            <person name="Mallez S."/>
            <person name="Zhang Y."/>
            <person name="Obille A."/>
            <person name="Becker A."/>
            <person name="Abrahante J.E."/>
            <person name="Garbe J."/>
            <person name="Badalamenti J.P."/>
            <person name="Herman A."/>
            <person name="Mangelson H."/>
            <person name="Liachko I."/>
            <person name="Sullivan S."/>
            <person name="Sone E.D."/>
            <person name="Koren S."/>
            <person name="Silverstein K.A.T."/>
            <person name="Beckman K.B."/>
            <person name="Gohl D.M."/>
        </authorList>
    </citation>
    <scope>NUCLEOTIDE SEQUENCE</scope>
    <source>
        <strain evidence="1">Duluth1</strain>
        <tissue evidence="1">Whole animal</tissue>
    </source>
</reference>
<name>A0A9D4SAG0_DREPO</name>
<accession>A0A9D4SAG0</accession>
<dbReference type="Proteomes" id="UP000828390">
    <property type="component" value="Unassembled WGS sequence"/>
</dbReference>